<dbReference type="AlphaFoldDB" id="A0ABD2LF85"/>
<gene>
    <name evidence="1" type="ORF">niasHT_013066</name>
</gene>
<comment type="caution">
    <text evidence="1">The sequence shown here is derived from an EMBL/GenBank/DDBJ whole genome shotgun (WGS) entry which is preliminary data.</text>
</comment>
<reference evidence="1 2" key="1">
    <citation type="submission" date="2024-10" db="EMBL/GenBank/DDBJ databases">
        <authorList>
            <person name="Kim D."/>
        </authorList>
    </citation>
    <scope>NUCLEOTIDE SEQUENCE [LARGE SCALE GENOMIC DNA]</scope>
    <source>
        <strain evidence="1">BH-2024</strain>
    </source>
</reference>
<dbReference type="Proteomes" id="UP001620626">
    <property type="component" value="Unassembled WGS sequence"/>
</dbReference>
<sequence length="85" mass="9717">MTIFGLEIGVEPVGLLMGVFEPQKYTQMYNCNVYNVEDIPLANRQSIPLGLMFLTLGLICRNFEDYVSGWVQKVGGLNRIKQLRY</sequence>
<proteinExistence type="predicted"/>
<dbReference type="EMBL" id="JBICBT010000444">
    <property type="protein sequence ID" value="KAL3113547.1"/>
    <property type="molecule type" value="Genomic_DNA"/>
</dbReference>
<keyword evidence="2" id="KW-1185">Reference proteome</keyword>
<accession>A0ABD2LF85</accession>
<organism evidence="1 2">
    <name type="scientific">Heterodera trifolii</name>
    <dbReference type="NCBI Taxonomy" id="157864"/>
    <lineage>
        <taxon>Eukaryota</taxon>
        <taxon>Metazoa</taxon>
        <taxon>Ecdysozoa</taxon>
        <taxon>Nematoda</taxon>
        <taxon>Chromadorea</taxon>
        <taxon>Rhabditida</taxon>
        <taxon>Tylenchina</taxon>
        <taxon>Tylenchomorpha</taxon>
        <taxon>Tylenchoidea</taxon>
        <taxon>Heteroderidae</taxon>
        <taxon>Heteroderinae</taxon>
        <taxon>Heterodera</taxon>
    </lineage>
</organism>
<name>A0ABD2LF85_9BILA</name>
<evidence type="ECO:0000313" key="1">
    <source>
        <dbReference type="EMBL" id="KAL3113547.1"/>
    </source>
</evidence>
<protein>
    <submittedName>
        <fullName evidence="1">Uncharacterized protein</fullName>
    </submittedName>
</protein>
<evidence type="ECO:0000313" key="2">
    <source>
        <dbReference type="Proteomes" id="UP001620626"/>
    </source>
</evidence>